<dbReference type="EMBL" id="JAVRJZ010000019">
    <property type="protein sequence ID" value="KAK2707974.1"/>
    <property type="molecule type" value="Genomic_DNA"/>
</dbReference>
<keyword evidence="2" id="KW-1185">Reference proteome</keyword>
<proteinExistence type="predicted"/>
<comment type="caution">
    <text evidence="1">The sequence shown here is derived from an EMBL/GenBank/DDBJ whole genome shotgun (WGS) entry which is preliminary data.</text>
</comment>
<protein>
    <submittedName>
        <fullName evidence="1">Uncharacterized protein</fullName>
    </submittedName>
</protein>
<dbReference type="Proteomes" id="UP001187531">
    <property type="component" value="Unassembled WGS sequence"/>
</dbReference>
<accession>A0AA88HCS3</accession>
<reference evidence="1" key="1">
    <citation type="submission" date="2023-07" db="EMBL/GenBank/DDBJ databases">
        <title>Chromosome-level genome assembly of Artemia franciscana.</title>
        <authorList>
            <person name="Jo E."/>
        </authorList>
    </citation>
    <scope>NUCLEOTIDE SEQUENCE</scope>
    <source>
        <tissue evidence="1">Whole body</tissue>
    </source>
</reference>
<evidence type="ECO:0000313" key="2">
    <source>
        <dbReference type="Proteomes" id="UP001187531"/>
    </source>
</evidence>
<name>A0AA88HCS3_ARTSF</name>
<gene>
    <name evidence="1" type="ORF">QYM36_015602</name>
</gene>
<evidence type="ECO:0000313" key="1">
    <source>
        <dbReference type="EMBL" id="KAK2707974.1"/>
    </source>
</evidence>
<dbReference type="AlphaFoldDB" id="A0AA88HCS3"/>
<sequence length="434" mass="49004">MSVVESYVNPFDCTEKELVNIMTSEVAENSIRDSLLAAEENGLRAIEAFFAGQPSPFSKIKVLTMASSLKDGKDQKKKVFNCVQEELEVTRKILLACGSVSDTSLSVLRRLMPHGLLPVSPALFERTGTSAGIWLRTGSTAALIDSIRMLSAIDSWPMNVTLRREAKQAVLLDFMALIRTQNRKHGLSAVLAGGFTDRSEVYVKGLPFDVFSELTESLASTHEETDTRLVLHVAHCFRRGYQQVIVKANDTEISAMLIQHFKIMTSKCTASDPELYLKFRDKTFPIHIVVKKIPVSVTNTITFLRCFIGYNGGTIFQEALYERLLHLLDNFDLKKLNKILKKESPYDKRVELSRMRERVHEMISKCLTALAINNNFMEQSKYVADILALDWNHPKKITDLNKLWFDLNENPPTGLNDRASKARDYCRNLANTCG</sequence>
<organism evidence="1 2">
    <name type="scientific">Artemia franciscana</name>
    <name type="common">Brine shrimp</name>
    <name type="synonym">Artemia sanfranciscana</name>
    <dbReference type="NCBI Taxonomy" id="6661"/>
    <lineage>
        <taxon>Eukaryota</taxon>
        <taxon>Metazoa</taxon>
        <taxon>Ecdysozoa</taxon>
        <taxon>Arthropoda</taxon>
        <taxon>Crustacea</taxon>
        <taxon>Branchiopoda</taxon>
        <taxon>Anostraca</taxon>
        <taxon>Artemiidae</taxon>
        <taxon>Artemia</taxon>
    </lineage>
</organism>